<dbReference type="GO" id="GO:0016020">
    <property type="term" value="C:membrane"/>
    <property type="evidence" value="ECO:0007669"/>
    <property type="project" value="UniProtKB-SubCell"/>
</dbReference>
<dbReference type="PANTHER" id="PTHR11060:SF0">
    <property type="entry name" value="PROTEIN MEMO1"/>
    <property type="match status" value="1"/>
</dbReference>
<keyword evidence="6" id="KW-0406">Ion transport</keyword>
<proteinExistence type="inferred from homology"/>
<dbReference type="GO" id="GO:0005230">
    <property type="term" value="F:extracellular ligand-gated monoatomic ion channel activity"/>
    <property type="evidence" value="ECO:0007669"/>
    <property type="project" value="InterPro"/>
</dbReference>
<dbReference type="PANTHER" id="PTHR11060">
    <property type="entry name" value="PROTEIN MEMO1"/>
    <property type="match status" value="1"/>
</dbReference>
<dbReference type="InterPro" id="IPR006202">
    <property type="entry name" value="Neur_chan_lig-bd"/>
</dbReference>
<comment type="similarity">
    <text evidence="6">Belongs to the ligand-gated ion channel (TC 1.A.9) family.</text>
</comment>
<dbReference type="SUPFAM" id="SSF90112">
    <property type="entry name" value="Neurotransmitter-gated ion-channel transmembrane pore"/>
    <property type="match status" value="1"/>
</dbReference>
<dbReference type="CDD" id="cd18993">
    <property type="entry name" value="LGIC_ECD_GluCl"/>
    <property type="match status" value="1"/>
</dbReference>
<keyword evidence="6" id="KW-0407">Ion channel</keyword>
<evidence type="ECO:0000256" key="4">
    <source>
        <dbReference type="ARBA" id="ARBA00022989"/>
    </source>
</evidence>
<dbReference type="InterPro" id="IPR018000">
    <property type="entry name" value="Neurotransmitter_ion_chnl_CS"/>
</dbReference>
<feature type="transmembrane region" description="Helical" evidence="6">
    <location>
        <begin position="197"/>
        <end position="223"/>
    </location>
</feature>
<dbReference type="EMBL" id="KL367540">
    <property type="protein sequence ID" value="KFD65341.1"/>
    <property type="molecule type" value="Genomic_DNA"/>
</dbReference>
<feature type="signal peptide" evidence="6">
    <location>
        <begin position="1"/>
        <end position="28"/>
    </location>
</feature>
<dbReference type="Gene3D" id="3.40.830.10">
    <property type="entry name" value="LigB-like"/>
    <property type="match status" value="1"/>
</dbReference>
<dbReference type="Gene3D" id="2.70.170.10">
    <property type="entry name" value="Neurotransmitter-gated ion-channel ligand-binding domain"/>
    <property type="match status" value="1"/>
</dbReference>
<dbReference type="InterPro" id="IPR006201">
    <property type="entry name" value="Neur_channel"/>
</dbReference>
<protein>
    <recommendedName>
        <fullName evidence="10">Protein MEMO1</fullName>
    </recommendedName>
</protein>
<dbReference type="Proteomes" id="UP000030758">
    <property type="component" value="Unassembled WGS sequence"/>
</dbReference>
<keyword evidence="4 6" id="KW-1133">Transmembrane helix</keyword>
<dbReference type="HAMAP" id="MF_00055">
    <property type="entry name" value="MEMO1"/>
    <property type="match status" value="1"/>
</dbReference>
<keyword evidence="6" id="KW-0732">Signal</keyword>
<evidence type="ECO:0000256" key="2">
    <source>
        <dbReference type="ARBA" id="ARBA00006315"/>
    </source>
</evidence>
<feature type="chain" id="PRO_5022266898" description="Protein MEMO1" evidence="6">
    <location>
        <begin position="29"/>
        <end position="745"/>
    </location>
</feature>
<organism evidence="9">
    <name type="scientific">Trichuris suis</name>
    <name type="common">pig whipworm</name>
    <dbReference type="NCBI Taxonomy" id="68888"/>
    <lineage>
        <taxon>Eukaryota</taxon>
        <taxon>Metazoa</taxon>
        <taxon>Ecdysozoa</taxon>
        <taxon>Nematoda</taxon>
        <taxon>Enoplea</taxon>
        <taxon>Dorylaimia</taxon>
        <taxon>Trichinellida</taxon>
        <taxon>Trichuridae</taxon>
        <taxon>Trichuris</taxon>
    </lineage>
</organism>
<dbReference type="PRINTS" id="PR00252">
    <property type="entry name" value="NRIONCHANNEL"/>
</dbReference>
<dbReference type="Pfam" id="PF02931">
    <property type="entry name" value="Neur_chan_LBD"/>
    <property type="match status" value="2"/>
</dbReference>
<evidence type="ECO:0000256" key="3">
    <source>
        <dbReference type="ARBA" id="ARBA00022692"/>
    </source>
</evidence>
<evidence type="ECO:0000256" key="1">
    <source>
        <dbReference type="ARBA" id="ARBA00004141"/>
    </source>
</evidence>
<evidence type="ECO:0000259" key="8">
    <source>
        <dbReference type="Pfam" id="PF02932"/>
    </source>
</evidence>
<dbReference type="InterPro" id="IPR036734">
    <property type="entry name" value="Neur_chan_lig-bd_sf"/>
</dbReference>
<dbReference type="SUPFAM" id="SSF63712">
    <property type="entry name" value="Nicotinic receptor ligand binding domain-like"/>
    <property type="match status" value="1"/>
</dbReference>
<feature type="domain" description="Neurotransmitter-gated ion-channel ligand-binding" evidence="7">
    <location>
        <begin position="64"/>
        <end position="193"/>
    </location>
</feature>
<dbReference type="CDD" id="cd07361">
    <property type="entry name" value="MEMO_like"/>
    <property type="match status" value="1"/>
</dbReference>
<sequence length="745" mass="85200">MLQVKCYACCIPMALAPLLTAIFRCCSCERPNLEATTRGSNRNLSECSEEVRCLNRALDTISEEQRLIRLLLRNYKAAVRPMVSYGHLGGVRKGPPVIVRTTIVIKSIYSVDEVNMEFKAQIVLLQRWTDLRLQYAHLATPRPKMLHLNHDQIIWKPDTFFQNERYGHFHVVKNLNTALKVKPDGEILHSVRLLDQIWFLLLSHSAYVVLRFVMAFSCVMNLLKYPMDIQKCVIEFSSYAYTTEDIVYIWDDQSFVVDPAVNSALPNMAIKSITNGTCSSKTNTGMTANLPPVSYAKALDVWIGACVIFVFASLVEYAFVNFMGLSREIEGRKLFCLNQQRCYRSLLSKPLMEARKVNSFMEKPYGGQNATCWASDAKVPRFWRSENSVQAVYDQMSTEEMRYFAENAFDLEATMRLLRSDRLRRAEDRDNRGLFRIPGERKRPALSMAYSCRPASHAGSWYSDNERELNNQLDQWLRSVKVDHSPARVIISPHAGYVYCGSCAAYAYKQIDPSTIDRIFILGPSHHVCLNGCALSKYDSYSTPFYDLVVDQSTNRELWDTKSFETMELRTDAAEHSIEMQLPYIAKVMESRRGEFTIVPILVGSLSPSRQAAYGRIFARYLADPRNCFVVSSDFCHWGHRFQFTTYDKSCGEISASIEAMDREAMNIIETLDPYAFNDYLKRTNNTICGRHPISVMLQASEYFHQANNHRASFQFLNYTQSNQCRSIHDSSVSYASGSLVIRPG</sequence>
<dbReference type="AlphaFoldDB" id="A0A085N795"/>
<dbReference type="Pfam" id="PF01875">
    <property type="entry name" value="Memo"/>
    <property type="match status" value="1"/>
</dbReference>
<evidence type="ECO:0000259" key="7">
    <source>
        <dbReference type="Pfam" id="PF02931"/>
    </source>
</evidence>
<comment type="similarity">
    <text evidence="2">Belongs to the MEMO1 family.</text>
</comment>
<comment type="subcellular location">
    <subcellularLocation>
        <location evidence="1">Membrane</location>
        <topology evidence="1">Multi-pass membrane protein</topology>
    </subcellularLocation>
</comment>
<evidence type="ECO:0000313" key="9">
    <source>
        <dbReference type="EMBL" id="KFD65341.1"/>
    </source>
</evidence>
<dbReference type="PROSITE" id="PS00236">
    <property type="entry name" value="NEUROTR_ION_CHANNEL"/>
    <property type="match status" value="1"/>
</dbReference>
<dbReference type="GO" id="GO:0004888">
    <property type="term" value="F:transmembrane signaling receptor activity"/>
    <property type="evidence" value="ECO:0007669"/>
    <property type="project" value="InterPro"/>
</dbReference>
<feature type="domain" description="Neurotransmitter-gated ion-channel ligand-binding" evidence="7">
    <location>
        <begin position="208"/>
        <end position="273"/>
    </location>
</feature>
<keyword evidence="5 6" id="KW-0472">Membrane</keyword>
<evidence type="ECO:0000256" key="6">
    <source>
        <dbReference type="RuleBase" id="RU000687"/>
    </source>
</evidence>
<feature type="domain" description="Neurotransmitter-gated ion-channel transmembrane" evidence="8">
    <location>
        <begin position="284"/>
        <end position="344"/>
    </location>
</feature>
<gene>
    <name evidence="9" type="ORF">M514_08211</name>
</gene>
<name>A0A085N795_9BILA</name>
<dbReference type="InterPro" id="IPR006029">
    <property type="entry name" value="Neurotrans-gated_channel_TM"/>
</dbReference>
<comment type="caution">
    <text evidence="6">Lacks conserved residue(s) required for the propagation of feature annotation.</text>
</comment>
<accession>A0A085N795</accession>
<keyword evidence="3 6" id="KW-0812">Transmembrane</keyword>
<evidence type="ECO:0000256" key="5">
    <source>
        <dbReference type="ARBA" id="ARBA00023136"/>
    </source>
</evidence>
<evidence type="ECO:0008006" key="10">
    <source>
        <dbReference type="Google" id="ProtNLM"/>
    </source>
</evidence>
<dbReference type="NCBIfam" id="TIGR04336">
    <property type="entry name" value="AmmeMemoSam_B"/>
    <property type="match status" value="1"/>
</dbReference>
<reference evidence="9" key="1">
    <citation type="journal article" date="2014" name="Nat. Genet.">
        <title>Genome and transcriptome of the porcine whipworm Trichuris suis.</title>
        <authorList>
            <person name="Jex A.R."/>
            <person name="Nejsum P."/>
            <person name="Schwarz E.M."/>
            <person name="Hu L."/>
            <person name="Young N.D."/>
            <person name="Hall R.S."/>
            <person name="Korhonen P.K."/>
            <person name="Liao S."/>
            <person name="Thamsborg S."/>
            <person name="Xia J."/>
            <person name="Xu P."/>
            <person name="Wang S."/>
            <person name="Scheerlinck J.P."/>
            <person name="Hofmann A."/>
            <person name="Sternberg P.W."/>
            <person name="Wang J."/>
            <person name="Gasser R.B."/>
        </authorList>
    </citation>
    <scope>NUCLEOTIDE SEQUENCE [LARGE SCALE GENOMIC DNA]</scope>
    <source>
        <strain evidence="9">DCEP-RM93F</strain>
    </source>
</reference>
<keyword evidence="6" id="KW-0813">Transport</keyword>
<dbReference type="InterPro" id="IPR036719">
    <property type="entry name" value="Neuro-gated_channel_TM_sf"/>
</dbReference>
<dbReference type="InterPro" id="IPR002737">
    <property type="entry name" value="MEMO1_fam"/>
</dbReference>
<dbReference type="Pfam" id="PF02932">
    <property type="entry name" value="Neur_chan_memb"/>
    <property type="match status" value="1"/>
</dbReference>
<feature type="transmembrane region" description="Helical" evidence="6">
    <location>
        <begin position="301"/>
        <end position="320"/>
    </location>
</feature>